<dbReference type="PANTHER" id="PTHR34387:SF2">
    <property type="entry name" value="SLR1258 PROTEIN"/>
    <property type="match status" value="1"/>
</dbReference>
<dbReference type="InterPro" id="IPR016907">
    <property type="entry name" value="UCP029033"/>
</dbReference>
<gene>
    <name evidence="1" type="ORF">EV688_11280</name>
</gene>
<dbReference type="InterPro" id="IPR007497">
    <property type="entry name" value="SIMPL/DUF541"/>
</dbReference>
<evidence type="ECO:0008006" key="3">
    <source>
        <dbReference type="Google" id="ProtNLM"/>
    </source>
</evidence>
<dbReference type="PANTHER" id="PTHR34387">
    <property type="entry name" value="SLR1258 PROTEIN"/>
    <property type="match status" value="1"/>
</dbReference>
<dbReference type="Pfam" id="PF04402">
    <property type="entry name" value="SIMPL"/>
    <property type="match status" value="1"/>
</dbReference>
<dbReference type="OrthoDB" id="9806540at2"/>
<keyword evidence="2" id="KW-1185">Reference proteome</keyword>
<evidence type="ECO:0000313" key="1">
    <source>
        <dbReference type="EMBL" id="TCO74720.1"/>
    </source>
</evidence>
<dbReference type="EMBL" id="SLWX01000012">
    <property type="protein sequence ID" value="TCO74720.1"/>
    <property type="molecule type" value="Genomic_DNA"/>
</dbReference>
<dbReference type="Proteomes" id="UP000294980">
    <property type="component" value="Unassembled WGS sequence"/>
</dbReference>
<sequence length="241" mass="26196">MRTAVNPTIHFRIAALLIAVGIASAGWFVSQGLERLRMADRSVVIKGLAEQDVQSDYATWSLTFRRAASNFMEVQKALAADREKVLSFLGDAGFTTEEIEVRPLLVRDAFSAEYANANQPFRYTGTGLVLVSTTRIDTVESAALATDPLTSQGVVLDTGNGPRYELRAFNEAKGPLLAEATRNARAQAEAFAADAGARLGPLRNANQGVIQIHGSTSQGWDDGTSRSKRLRVVSTFEYELR</sequence>
<proteinExistence type="predicted"/>
<organism evidence="1 2">
    <name type="scientific">Chromatocurvus halotolerans</name>
    <dbReference type="NCBI Taxonomy" id="1132028"/>
    <lineage>
        <taxon>Bacteria</taxon>
        <taxon>Pseudomonadati</taxon>
        <taxon>Pseudomonadota</taxon>
        <taxon>Gammaproteobacteria</taxon>
        <taxon>Cellvibrionales</taxon>
        <taxon>Halieaceae</taxon>
        <taxon>Chromatocurvus</taxon>
    </lineage>
</organism>
<dbReference type="PIRSF" id="PIRSF029033">
    <property type="entry name" value="UCP029033"/>
    <property type="match status" value="1"/>
</dbReference>
<dbReference type="GO" id="GO:0006974">
    <property type="term" value="P:DNA damage response"/>
    <property type="evidence" value="ECO:0007669"/>
    <property type="project" value="TreeGrafter"/>
</dbReference>
<protein>
    <recommendedName>
        <fullName evidence="3">SIMPL domain-containing protein</fullName>
    </recommendedName>
</protein>
<dbReference type="Gene3D" id="3.30.110.170">
    <property type="entry name" value="Protein of unknown function (DUF541), domain 1"/>
    <property type="match status" value="1"/>
</dbReference>
<dbReference type="AlphaFoldDB" id="A0A4V6NPD2"/>
<dbReference type="Gene3D" id="3.30.70.2970">
    <property type="entry name" value="Protein of unknown function (DUF541), domain 2"/>
    <property type="match status" value="1"/>
</dbReference>
<name>A0A4V6NPD2_9GAMM</name>
<reference evidence="1 2" key="1">
    <citation type="submission" date="2019-03" db="EMBL/GenBank/DDBJ databases">
        <title>Genomic Encyclopedia of Type Strains, Phase IV (KMG-IV): sequencing the most valuable type-strain genomes for metagenomic binning, comparative biology and taxonomic classification.</title>
        <authorList>
            <person name="Goeker M."/>
        </authorList>
    </citation>
    <scope>NUCLEOTIDE SEQUENCE [LARGE SCALE GENOMIC DNA]</scope>
    <source>
        <strain evidence="1 2">DSM 23344</strain>
    </source>
</reference>
<accession>A0A4V6NPD2</accession>
<evidence type="ECO:0000313" key="2">
    <source>
        <dbReference type="Proteomes" id="UP000294980"/>
    </source>
</evidence>
<dbReference type="InterPro" id="IPR052022">
    <property type="entry name" value="26kDa_periplasmic_antigen"/>
</dbReference>
<comment type="caution">
    <text evidence="1">The sequence shown here is derived from an EMBL/GenBank/DDBJ whole genome shotgun (WGS) entry which is preliminary data.</text>
</comment>